<proteinExistence type="inferred from homology"/>
<dbReference type="GO" id="GO:0010427">
    <property type="term" value="F:abscisic acid binding"/>
    <property type="evidence" value="ECO:0007669"/>
    <property type="project" value="TreeGrafter"/>
</dbReference>
<evidence type="ECO:0000259" key="2">
    <source>
        <dbReference type="SMART" id="SM01037"/>
    </source>
</evidence>
<organism evidence="3 4">
    <name type="scientific">Turnera subulata</name>
    <dbReference type="NCBI Taxonomy" id="218843"/>
    <lineage>
        <taxon>Eukaryota</taxon>
        <taxon>Viridiplantae</taxon>
        <taxon>Streptophyta</taxon>
        <taxon>Embryophyta</taxon>
        <taxon>Tracheophyta</taxon>
        <taxon>Spermatophyta</taxon>
        <taxon>Magnoliopsida</taxon>
        <taxon>eudicotyledons</taxon>
        <taxon>Gunneridae</taxon>
        <taxon>Pentapetalae</taxon>
        <taxon>rosids</taxon>
        <taxon>fabids</taxon>
        <taxon>Malpighiales</taxon>
        <taxon>Passifloraceae</taxon>
        <taxon>Turnera</taxon>
    </lineage>
</organism>
<dbReference type="GO" id="GO:0005737">
    <property type="term" value="C:cytoplasm"/>
    <property type="evidence" value="ECO:0007669"/>
    <property type="project" value="TreeGrafter"/>
</dbReference>
<name>A0A9Q0G7Y1_9ROSI</name>
<feature type="domain" description="Bet v I/Major latex protein" evidence="2">
    <location>
        <begin position="1"/>
        <end position="155"/>
    </location>
</feature>
<dbReference type="Pfam" id="PF00407">
    <property type="entry name" value="Bet_v_1"/>
    <property type="match status" value="1"/>
</dbReference>
<comment type="similarity">
    <text evidence="1">Belongs to the BetVI family.</text>
</comment>
<reference evidence="3" key="1">
    <citation type="submission" date="2022-02" db="EMBL/GenBank/DDBJ databases">
        <authorList>
            <person name="Henning P.M."/>
            <person name="McCubbin A.G."/>
            <person name="Shore J.S."/>
        </authorList>
    </citation>
    <scope>NUCLEOTIDE SEQUENCE</scope>
    <source>
        <strain evidence="3">F60SS</strain>
        <tissue evidence="3">Leaves</tissue>
    </source>
</reference>
<dbReference type="GO" id="GO:0009738">
    <property type="term" value="P:abscisic acid-activated signaling pathway"/>
    <property type="evidence" value="ECO:0007669"/>
    <property type="project" value="TreeGrafter"/>
</dbReference>
<dbReference type="InterPro" id="IPR000916">
    <property type="entry name" value="Bet_v_I/MLP"/>
</dbReference>
<dbReference type="PANTHER" id="PTHR31213">
    <property type="entry name" value="OS08G0374000 PROTEIN-RELATED"/>
    <property type="match status" value="1"/>
</dbReference>
<dbReference type="AlphaFoldDB" id="A0A9Q0G7Y1"/>
<dbReference type="GO" id="GO:0038023">
    <property type="term" value="F:signaling receptor activity"/>
    <property type="evidence" value="ECO:0007669"/>
    <property type="project" value="TreeGrafter"/>
</dbReference>
<dbReference type="SUPFAM" id="SSF55961">
    <property type="entry name" value="Bet v1-like"/>
    <property type="match status" value="1"/>
</dbReference>
<dbReference type="Gene3D" id="3.30.530.20">
    <property type="match status" value="1"/>
</dbReference>
<protein>
    <recommendedName>
        <fullName evidence="2">Bet v I/Major latex protein domain-containing protein</fullName>
    </recommendedName>
</protein>
<dbReference type="GO" id="GO:0005634">
    <property type="term" value="C:nucleus"/>
    <property type="evidence" value="ECO:0007669"/>
    <property type="project" value="TreeGrafter"/>
</dbReference>
<dbReference type="GO" id="GO:0006952">
    <property type="term" value="P:defense response"/>
    <property type="evidence" value="ECO:0007669"/>
    <property type="project" value="InterPro"/>
</dbReference>
<reference evidence="3" key="2">
    <citation type="journal article" date="2023" name="Plants (Basel)">
        <title>Annotation of the Turnera subulata (Passifloraceae) Draft Genome Reveals the S-Locus Evolved after the Divergence of Turneroideae from Passifloroideae in a Stepwise Manner.</title>
        <authorList>
            <person name="Henning P.M."/>
            <person name="Roalson E.H."/>
            <person name="Mir W."/>
            <person name="McCubbin A.G."/>
            <person name="Shore J.S."/>
        </authorList>
    </citation>
    <scope>NUCLEOTIDE SEQUENCE</scope>
    <source>
        <strain evidence="3">F60SS</strain>
    </source>
</reference>
<evidence type="ECO:0000256" key="1">
    <source>
        <dbReference type="ARBA" id="ARBA00009744"/>
    </source>
</evidence>
<sequence>MKKEVKAANVTVGVGLDILWHALSKDLKVMLPKLMPNLVKDAKVIEGDGGLGSIFLFTFGSEVEAITYQKEKVTDLDESLHRIGLQVIEGGFLEVRKFSHYKTIFQLTAAIGEQETAVDVTVEYESQAEDDAIPTKTLSASLHFIKCLENHLLNGTS</sequence>
<keyword evidence="4" id="KW-1185">Reference proteome</keyword>
<dbReference type="OrthoDB" id="1845342at2759"/>
<dbReference type="SMART" id="SM01037">
    <property type="entry name" value="Bet_v_1"/>
    <property type="match status" value="1"/>
</dbReference>
<evidence type="ECO:0000313" key="4">
    <source>
        <dbReference type="Proteomes" id="UP001141552"/>
    </source>
</evidence>
<dbReference type="GO" id="GO:0004864">
    <property type="term" value="F:protein phosphatase inhibitor activity"/>
    <property type="evidence" value="ECO:0007669"/>
    <property type="project" value="TreeGrafter"/>
</dbReference>
<evidence type="ECO:0000313" key="3">
    <source>
        <dbReference type="EMBL" id="KAJ4845239.1"/>
    </source>
</evidence>
<comment type="caution">
    <text evidence="3">The sequence shown here is derived from an EMBL/GenBank/DDBJ whole genome shotgun (WGS) entry which is preliminary data.</text>
</comment>
<dbReference type="InterPro" id="IPR050279">
    <property type="entry name" value="Plant_def-hormone_signal"/>
</dbReference>
<dbReference type="Proteomes" id="UP001141552">
    <property type="component" value="Unassembled WGS sequence"/>
</dbReference>
<dbReference type="PANTHER" id="PTHR31213:SF64">
    <property type="entry name" value="PHYTOHORMONE-BINDING PROTEIN"/>
    <property type="match status" value="1"/>
</dbReference>
<dbReference type="EMBL" id="JAKUCV010001738">
    <property type="protein sequence ID" value="KAJ4845239.1"/>
    <property type="molecule type" value="Genomic_DNA"/>
</dbReference>
<gene>
    <name evidence="3" type="ORF">Tsubulata_003851</name>
</gene>
<accession>A0A9Q0G7Y1</accession>
<dbReference type="InterPro" id="IPR023393">
    <property type="entry name" value="START-like_dom_sf"/>
</dbReference>